<name>A0A438CMV0_VITVI</name>
<proteinExistence type="predicted"/>
<comment type="caution">
    <text evidence="2">The sequence shown here is derived from an EMBL/GenBank/DDBJ whole genome shotgun (WGS) entry which is preliminary data.</text>
</comment>
<dbReference type="Proteomes" id="UP000288805">
    <property type="component" value="Unassembled WGS sequence"/>
</dbReference>
<dbReference type="SUPFAM" id="SSF56672">
    <property type="entry name" value="DNA/RNA polymerases"/>
    <property type="match status" value="1"/>
</dbReference>
<sequence length="395" mass="44098">MARLRKERVRARLTHTLFYYPVRLYTMSLANYFVRASESHALSDGIIEGLSTTQEAELQRLVQQLQLSDGAPGPSTSALIAPSSPDCTSLMTLCFPNEIDDHRTFFEISDIVDGAVPHDEYVDEMLAVSLSQIEEIALSRLVSPFDLFGMSVLKVVEEIQTAPASKIAEDLIVVDDLLDGPIGLVEGVSDFVDSPLSFDVLSGFVSRHDYVSDFSSMDLNIFEYLPVSYDIDLSAPSSLTTQIFDIDDGIARHGSDDDSSSVSDSDPIDQRVSPPVGDTEIIDFDTADQPRELRIGSDLSADERDILIQLLRAYLDIFAWSYEDMPGLDPSIVQHRLPLLPHARPVKQKLRRLHPRWSLQMKEEIQKQLSVGFLSVVEYPEWLANVVPVPKRTAK</sequence>
<evidence type="ECO:0000313" key="2">
    <source>
        <dbReference type="EMBL" id="RVW24537.1"/>
    </source>
</evidence>
<feature type="region of interest" description="Disordered" evidence="1">
    <location>
        <begin position="254"/>
        <end position="276"/>
    </location>
</feature>
<evidence type="ECO:0000256" key="1">
    <source>
        <dbReference type="SAM" id="MobiDB-lite"/>
    </source>
</evidence>
<dbReference type="InterPro" id="IPR043502">
    <property type="entry name" value="DNA/RNA_pol_sf"/>
</dbReference>
<reference evidence="2 3" key="1">
    <citation type="journal article" date="2018" name="PLoS Genet.">
        <title>Population sequencing reveals clonal diversity and ancestral inbreeding in the grapevine cultivar Chardonnay.</title>
        <authorList>
            <person name="Roach M.J."/>
            <person name="Johnson D.L."/>
            <person name="Bohlmann J."/>
            <person name="van Vuuren H.J."/>
            <person name="Jones S.J."/>
            <person name="Pretorius I.S."/>
            <person name="Schmidt S.A."/>
            <person name="Borneman A.R."/>
        </authorList>
    </citation>
    <scope>NUCLEOTIDE SEQUENCE [LARGE SCALE GENOMIC DNA]</scope>
    <source>
        <strain evidence="3">cv. Chardonnay</strain>
        <tissue evidence="2">Leaf</tissue>
    </source>
</reference>
<protein>
    <submittedName>
        <fullName evidence="2">Uncharacterized protein</fullName>
    </submittedName>
</protein>
<dbReference type="Gene3D" id="3.10.10.10">
    <property type="entry name" value="HIV Type 1 Reverse Transcriptase, subunit A, domain 1"/>
    <property type="match status" value="1"/>
</dbReference>
<dbReference type="AlphaFoldDB" id="A0A438CMV0"/>
<dbReference type="EMBL" id="QGNW01002171">
    <property type="protein sequence ID" value="RVW24537.1"/>
    <property type="molecule type" value="Genomic_DNA"/>
</dbReference>
<organism evidence="2 3">
    <name type="scientific">Vitis vinifera</name>
    <name type="common">Grape</name>
    <dbReference type="NCBI Taxonomy" id="29760"/>
    <lineage>
        <taxon>Eukaryota</taxon>
        <taxon>Viridiplantae</taxon>
        <taxon>Streptophyta</taxon>
        <taxon>Embryophyta</taxon>
        <taxon>Tracheophyta</taxon>
        <taxon>Spermatophyta</taxon>
        <taxon>Magnoliopsida</taxon>
        <taxon>eudicotyledons</taxon>
        <taxon>Gunneridae</taxon>
        <taxon>Pentapetalae</taxon>
        <taxon>rosids</taxon>
        <taxon>Vitales</taxon>
        <taxon>Vitaceae</taxon>
        <taxon>Viteae</taxon>
        <taxon>Vitis</taxon>
    </lineage>
</organism>
<evidence type="ECO:0000313" key="3">
    <source>
        <dbReference type="Proteomes" id="UP000288805"/>
    </source>
</evidence>
<accession>A0A438CMV0</accession>
<gene>
    <name evidence="2" type="ORF">CK203_090895</name>
</gene>